<protein>
    <submittedName>
        <fullName evidence="1">Uncharacterized protein</fullName>
    </submittedName>
</protein>
<evidence type="ECO:0000313" key="2">
    <source>
        <dbReference type="Proteomes" id="UP000282289"/>
    </source>
</evidence>
<sequence length="117" mass="12537">MVHGNAAAAANNRSIRNLEGVADRVNGGCGIEAPFRGRVLLIANVCTAHAKVFQDVEWLGYQAQKMTDRAGNCPQAVRSVTASAPRCSVLPQRPGRAAANITTARPIIRLMPTSRRM</sequence>
<evidence type="ECO:0000313" key="1">
    <source>
        <dbReference type="EMBL" id="RMP83553.1"/>
    </source>
</evidence>
<reference evidence="1 2" key="1">
    <citation type="submission" date="2018-08" db="EMBL/GenBank/DDBJ databases">
        <title>Recombination of ecologically and evolutionarily significant loci maintains genetic cohesion in the Pseudomonas syringae species complex.</title>
        <authorList>
            <person name="Dillon M."/>
            <person name="Thakur S."/>
            <person name="Almeida R.N.D."/>
            <person name="Weir B.S."/>
            <person name="Guttman D.S."/>
        </authorList>
    </citation>
    <scope>NUCLEOTIDE SEQUENCE [LARGE SCALE GENOMIC DNA]</scope>
    <source>
        <strain evidence="1 2">ICMP 19589</strain>
    </source>
</reference>
<gene>
    <name evidence="1" type="ORF">ALQ15_109106</name>
</gene>
<dbReference type="Proteomes" id="UP000282289">
    <property type="component" value="Unassembled WGS sequence"/>
</dbReference>
<name>A0A7Z6Y1D5_PSESF</name>
<dbReference type="EMBL" id="RBQT01000022">
    <property type="protein sequence ID" value="RMP83553.1"/>
    <property type="molecule type" value="Genomic_DNA"/>
</dbReference>
<proteinExistence type="predicted"/>
<dbReference type="AlphaFoldDB" id="A0A7Z6Y1D5"/>
<accession>A0A7Z6Y1D5</accession>
<organism evidence="1 2">
    <name type="scientific">Pseudomonas syringae pv. actinidiae</name>
    <dbReference type="NCBI Taxonomy" id="103796"/>
    <lineage>
        <taxon>Bacteria</taxon>
        <taxon>Pseudomonadati</taxon>
        <taxon>Pseudomonadota</taxon>
        <taxon>Gammaproteobacteria</taxon>
        <taxon>Pseudomonadales</taxon>
        <taxon>Pseudomonadaceae</taxon>
        <taxon>Pseudomonas</taxon>
        <taxon>Pseudomonas syringae</taxon>
    </lineage>
</organism>
<comment type="caution">
    <text evidence="1">The sequence shown here is derived from an EMBL/GenBank/DDBJ whole genome shotgun (WGS) entry which is preliminary data.</text>
</comment>